<keyword evidence="1" id="KW-1133">Transmembrane helix</keyword>
<evidence type="ECO:0008006" key="4">
    <source>
        <dbReference type="Google" id="ProtNLM"/>
    </source>
</evidence>
<dbReference type="AlphaFoldDB" id="A0A813S5C3"/>
<feature type="non-terminal residue" evidence="2">
    <location>
        <position position="1"/>
    </location>
</feature>
<proteinExistence type="predicted"/>
<accession>A0A813S5C3</accession>
<keyword evidence="1" id="KW-0812">Transmembrane</keyword>
<feature type="transmembrane region" description="Helical" evidence="1">
    <location>
        <begin position="44"/>
        <end position="63"/>
    </location>
</feature>
<evidence type="ECO:0000313" key="3">
    <source>
        <dbReference type="Proteomes" id="UP000663879"/>
    </source>
</evidence>
<protein>
    <recommendedName>
        <fullName evidence="4">Alkaline phosphatase</fullName>
    </recommendedName>
</protein>
<keyword evidence="1" id="KW-0472">Membrane</keyword>
<keyword evidence="3" id="KW-1185">Reference proteome</keyword>
<dbReference type="Proteomes" id="UP000663879">
    <property type="component" value="Unassembled WGS sequence"/>
</dbReference>
<dbReference type="EMBL" id="CAJNOC010000685">
    <property type="protein sequence ID" value="CAF0791520.1"/>
    <property type="molecule type" value="Genomic_DNA"/>
</dbReference>
<sequence>TVEQSHIAHVIAYSLCVGPYNETNYPSCRKNRGVLVPENSGKKLAFNFFMAIFLLMSASFCSTF</sequence>
<evidence type="ECO:0000313" key="2">
    <source>
        <dbReference type="EMBL" id="CAF0791520.1"/>
    </source>
</evidence>
<comment type="caution">
    <text evidence="2">The sequence shown here is derived from an EMBL/GenBank/DDBJ whole genome shotgun (WGS) entry which is preliminary data.</text>
</comment>
<reference evidence="2" key="1">
    <citation type="submission" date="2021-02" db="EMBL/GenBank/DDBJ databases">
        <authorList>
            <person name="Nowell W R."/>
        </authorList>
    </citation>
    <scope>NUCLEOTIDE SEQUENCE</scope>
    <source>
        <strain evidence="2">Ploen Becks lab</strain>
    </source>
</reference>
<gene>
    <name evidence="2" type="ORF">OXX778_LOCUS5992</name>
</gene>
<name>A0A813S5C3_9BILA</name>
<evidence type="ECO:0000256" key="1">
    <source>
        <dbReference type="SAM" id="Phobius"/>
    </source>
</evidence>
<organism evidence="2 3">
    <name type="scientific">Brachionus calyciflorus</name>
    <dbReference type="NCBI Taxonomy" id="104777"/>
    <lineage>
        <taxon>Eukaryota</taxon>
        <taxon>Metazoa</taxon>
        <taxon>Spiralia</taxon>
        <taxon>Gnathifera</taxon>
        <taxon>Rotifera</taxon>
        <taxon>Eurotatoria</taxon>
        <taxon>Monogononta</taxon>
        <taxon>Pseudotrocha</taxon>
        <taxon>Ploima</taxon>
        <taxon>Brachionidae</taxon>
        <taxon>Brachionus</taxon>
    </lineage>
</organism>